<dbReference type="EMBL" id="KK120523">
    <property type="protein sequence ID" value="KFM78433.1"/>
    <property type="molecule type" value="Genomic_DNA"/>
</dbReference>
<gene>
    <name evidence="2" type="ORF">X975_14670</name>
</gene>
<evidence type="ECO:0000256" key="1">
    <source>
        <dbReference type="SAM" id="MobiDB-lite"/>
    </source>
</evidence>
<dbReference type="Proteomes" id="UP000054359">
    <property type="component" value="Unassembled WGS sequence"/>
</dbReference>
<reference evidence="2 3" key="1">
    <citation type="submission" date="2013-11" db="EMBL/GenBank/DDBJ databases">
        <title>Genome sequencing of Stegodyphus mimosarum.</title>
        <authorList>
            <person name="Bechsgaard J."/>
        </authorList>
    </citation>
    <scope>NUCLEOTIDE SEQUENCE [LARGE SCALE GENOMIC DNA]</scope>
</reference>
<proteinExistence type="predicted"/>
<accession>A0A087UM44</accession>
<sequence>MTEVQRGDVVKKKRKKKKREDGQGPTSMGGSSKNWKKPSKPPTIQMCS</sequence>
<feature type="region of interest" description="Disordered" evidence="1">
    <location>
        <begin position="1"/>
        <end position="48"/>
    </location>
</feature>
<keyword evidence="3" id="KW-1185">Reference proteome</keyword>
<feature type="compositionally biased region" description="Basic and acidic residues" evidence="1">
    <location>
        <begin position="1"/>
        <end position="10"/>
    </location>
</feature>
<organism evidence="2 3">
    <name type="scientific">Stegodyphus mimosarum</name>
    <name type="common">African social velvet spider</name>
    <dbReference type="NCBI Taxonomy" id="407821"/>
    <lineage>
        <taxon>Eukaryota</taxon>
        <taxon>Metazoa</taxon>
        <taxon>Ecdysozoa</taxon>
        <taxon>Arthropoda</taxon>
        <taxon>Chelicerata</taxon>
        <taxon>Arachnida</taxon>
        <taxon>Araneae</taxon>
        <taxon>Araneomorphae</taxon>
        <taxon>Entelegynae</taxon>
        <taxon>Eresoidea</taxon>
        <taxon>Eresidae</taxon>
        <taxon>Stegodyphus</taxon>
    </lineage>
</organism>
<evidence type="ECO:0000313" key="2">
    <source>
        <dbReference type="EMBL" id="KFM78433.1"/>
    </source>
</evidence>
<dbReference type="AlphaFoldDB" id="A0A087UM44"/>
<protein>
    <submittedName>
        <fullName evidence="2">Uncharacterized protein</fullName>
    </submittedName>
</protein>
<evidence type="ECO:0000313" key="3">
    <source>
        <dbReference type="Proteomes" id="UP000054359"/>
    </source>
</evidence>
<name>A0A087UM44_STEMI</name>
<feature type="non-terminal residue" evidence="2">
    <location>
        <position position="48"/>
    </location>
</feature>